<dbReference type="Pfam" id="PF00406">
    <property type="entry name" value="ADK"/>
    <property type="match status" value="1"/>
</dbReference>
<evidence type="ECO:0000313" key="7">
    <source>
        <dbReference type="Proteomes" id="UP000419144"/>
    </source>
</evidence>
<dbReference type="PANTHER" id="PTHR23359">
    <property type="entry name" value="NUCLEOTIDE KINASE"/>
    <property type="match status" value="1"/>
</dbReference>
<accession>A0A640KX64</accession>
<evidence type="ECO:0000313" key="6">
    <source>
        <dbReference type="EMBL" id="GET92099.1"/>
    </source>
</evidence>
<dbReference type="AlphaFoldDB" id="A0A640KX64"/>
<evidence type="ECO:0000256" key="2">
    <source>
        <dbReference type="ARBA" id="ARBA00022741"/>
    </source>
</evidence>
<comment type="caution">
    <text evidence="6">The sequence shown here is derived from an EMBL/GenBank/DDBJ whole genome shotgun (WGS) entry which is preliminary data.</text>
</comment>
<dbReference type="Proteomes" id="UP000419144">
    <property type="component" value="Unassembled WGS sequence"/>
</dbReference>
<dbReference type="FunFam" id="3.40.50.300:FF:000106">
    <property type="entry name" value="Adenylate kinase mitochondrial"/>
    <property type="match status" value="1"/>
</dbReference>
<keyword evidence="2" id="KW-0547">Nucleotide-binding</keyword>
<dbReference type="PRINTS" id="PR00094">
    <property type="entry name" value="ADENYLTKNASE"/>
</dbReference>
<keyword evidence="7" id="KW-1185">Reference proteome</keyword>
<dbReference type="Pfam" id="PF05191">
    <property type="entry name" value="ADK_lid"/>
    <property type="match status" value="1"/>
</dbReference>
<dbReference type="SUPFAM" id="SSF52540">
    <property type="entry name" value="P-loop containing nucleoside triphosphate hydrolases"/>
    <property type="match status" value="1"/>
</dbReference>
<dbReference type="InterPro" id="IPR007862">
    <property type="entry name" value="Adenylate_kinase_lid-dom"/>
</dbReference>
<reference evidence="6" key="1">
    <citation type="submission" date="2019-11" db="EMBL/GenBank/DDBJ databases">
        <title>Leishmania tarentolae CDS.</title>
        <authorList>
            <person name="Goto Y."/>
            <person name="Yamagishi J."/>
        </authorList>
    </citation>
    <scope>NUCLEOTIDE SEQUENCE [LARGE SCALE GENOMIC DNA]</scope>
    <source>
        <strain evidence="6">Parrot Tar II</strain>
    </source>
</reference>
<organism evidence="6 7">
    <name type="scientific">Leishmania tarentolae</name>
    <name type="common">Sauroleishmania tarentolae</name>
    <dbReference type="NCBI Taxonomy" id="5689"/>
    <lineage>
        <taxon>Eukaryota</taxon>
        <taxon>Discoba</taxon>
        <taxon>Euglenozoa</taxon>
        <taxon>Kinetoplastea</taxon>
        <taxon>Metakinetoplastina</taxon>
        <taxon>Trypanosomatida</taxon>
        <taxon>Trypanosomatidae</taxon>
        <taxon>Leishmaniinae</taxon>
        <taxon>Leishmania</taxon>
        <taxon>lizard Leishmania</taxon>
    </lineage>
</organism>
<dbReference type="InterPro" id="IPR033690">
    <property type="entry name" value="Adenylat_kinase_CS"/>
</dbReference>
<dbReference type="GO" id="GO:0005524">
    <property type="term" value="F:ATP binding"/>
    <property type="evidence" value="ECO:0007669"/>
    <property type="project" value="InterPro"/>
</dbReference>
<feature type="domain" description="Adenylate kinase active site lid" evidence="5">
    <location>
        <begin position="123"/>
        <end position="158"/>
    </location>
</feature>
<comment type="similarity">
    <text evidence="4">Belongs to the adenylate kinase family.</text>
</comment>
<keyword evidence="3 4" id="KW-0418">Kinase</keyword>
<dbReference type="OrthoDB" id="439792at2759"/>
<keyword evidence="1 4" id="KW-0808">Transferase</keyword>
<dbReference type="Gene3D" id="3.40.50.300">
    <property type="entry name" value="P-loop containing nucleotide triphosphate hydrolases"/>
    <property type="match status" value="1"/>
</dbReference>
<dbReference type="InterPro" id="IPR000850">
    <property type="entry name" value="Adenylat/UMP-CMP_kin"/>
</dbReference>
<protein>
    <submittedName>
        <fullName evidence="6">Adenylate kinase, putative</fullName>
    </submittedName>
</protein>
<dbReference type="NCBIfam" id="TIGR01351">
    <property type="entry name" value="adk"/>
    <property type="match status" value="1"/>
</dbReference>
<proteinExistence type="inferred from homology"/>
<name>A0A640KX64_LEITA</name>
<dbReference type="CDD" id="cd01428">
    <property type="entry name" value="ADK"/>
    <property type="match status" value="1"/>
</dbReference>
<evidence type="ECO:0000256" key="1">
    <source>
        <dbReference type="ARBA" id="ARBA00022679"/>
    </source>
</evidence>
<dbReference type="InterPro" id="IPR006259">
    <property type="entry name" value="Adenyl_kin_sub"/>
</dbReference>
<dbReference type="NCBIfam" id="NF001381">
    <property type="entry name" value="PRK00279.1-3"/>
    <property type="match status" value="1"/>
</dbReference>
<dbReference type="EMBL" id="BLBS01000054">
    <property type="protein sequence ID" value="GET92099.1"/>
    <property type="molecule type" value="Genomic_DNA"/>
</dbReference>
<evidence type="ECO:0000256" key="3">
    <source>
        <dbReference type="ARBA" id="ARBA00022777"/>
    </source>
</evidence>
<sequence>MKIVLMGAPGCGKGTQSPYIQERYGLCHLSTGDMLRDAVTRKTANGKLAKDAMDTGKLVSDDIVFGIVKDSIKNPECRYGYILDGYPRTLKQAKMMEDAGEKIDKVIEFSVPDEVILERTSGRWIHKSSGRTYHEVFRPPKTPGKDDITGEDLYQRPDDRREVCEKRLDVYKNETRPLAEYFTKDGVYSMINANETIDEVRKSIAALLDPIAIATGLK</sequence>
<dbReference type="VEuPathDB" id="TriTrypDB:LtaPh_3401400"/>
<dbReference type="PROSITE" id="PS00113">
    <property type="entry name" value="ADENYLATE_KINASE"/>
    <property type="match status" value="1"/>
</dbReference>
<evidence type="ECO:0000256" key="4">
    <source>
        <dbReference type="RuleBase" id="RU003330"/>
    </source>
</evidence>
<evidence type="ECO:0000259" key="5">
    <source>
        <dbReference type="Pfam" id="PF05191"/>
    </source>
</evidence>
<dbReference type="InterPro" id="IPR027417">
    <property type="entry name" value="P-loop_NTPase"/>
</dbReference>
<gene>
    <name evidence="6" type="ORF">LtaPh_3401400</name>
</gene>
<dbReference type="HAMAP" id="MF_00235">
    <property type="entry name" value="Adenylate_kinase_Adk"/>
    <property type="match status" value="1"/>
</dbReference>
<dbReference type="GO" id="GO:0004017">
    <property type="term" value="F:AMP kinase activity"/>
    <property type="evidence" value="ECO:0007669"/>
    <property type="project" value="InterPro"/>
</dbReference>